<keyword evidence="4 7" id="KW-0914">Notch signaling pathway</keyword>
<dbReference type="GO" id="GO:0007219">
    <property type="term" value="P:Notch signaling pathway"/>
    <property type="evidence" value="ECO:0007669"/>
    <property type="project" value="UniProtKB-UniRule"/>
</dbReference>
<evidence type="ECO:0000256" key="2">
    <source>
        <dbReference type="ARBA" id="ARBA00005577"/>
    </source>
</evidence>
<comment type="caution">
    <text evidence="9">The sequence shown here is derived from an EMBL/GenBank/DDBJ whole genome shotgun (WGS) entry which is preliminary data.</text>
</comment>
<name>A0A151MAM0_ALLMI</name>
<dbReference type="CTD" id="51107"/>
<gene>
    <name evidence="9" type="primary">APH1A-1</name>
    <name evidence="9" type="ORF">Y1Q_0004524</name>
</gene>
<feature type="transmembrane region" description="Helical" evidence="7">
    <location>
        <begin position="6"/>
        <end position="25"/>
    </location>
</feature>
<dbReference type="InterPro" id="IPR009294">
    <property type="entry name" value="Aph-1"/>
</dbReference>
<dbReference type="EMBL" id="AKHW03006289">
    <property type="protein sequence ID" value="KYO21576.1"/>
    <property type="molecule type" value="Genomic_DNA"/>
</dbReference>
<evidence type="ECO:0000256" key="6">
    <source>
        <dbReference type="ARBA" id="ARBA00023136"/>
    </source>
</evidence>
<feature type="region of interest" description="Disordered" evidence="8">
    <location>
        <begin position="252"/>
        <end position="274"/>
    </location>
</feature>
<dbReference type="STRING" id="8496.A0A151MAM0"/>
<comment type="subunit">
    <text evidence="7">Component of the gamma-secretase complex.</text>
</comment>
<evidence type="ECO:0000313" key="10">
    <source>
        <dbReference type="Proteomes" id="UP000050525"/>
    </source>
</evidence>
<evidence type="ECO:0000256" key="3">
    <source>
        <dbReference type="ARBA" id="ARBA00022692"/>
    </source>
</evidence>
<keyword evidence="3 7" id="KW-0812">Transmembrane</keyword>
<comment type="similarity">
    <text evidence="2 7">Belongs to the APH-1 family.</text>
</comment>
<reference evidence="9 10" key="1">
    <citation type="journal article" date="2012" name="Genome Biol.">
        <title>Sequencing three crocodilian genomes to illuminate the evolution of archosaurs and amniotes.</title>
        <authorList>
            <person name="St John J.A."/>
            <person name="Braun E.L."/>
            <person name="Isberg S.R."/>
            <person name="Miles L.G."/>
            <person name="Chong A.Y."/>
            <person name="Gongora J."/>
            <person name="Dalzell P."/>
            <person name="Moran C."/>
            <person name="Bed'hom B."/>
            <person name="Abzhanov A."/>
            <person name="Burgess S.C."/>
            <person name="Cooksey A.M."/>
            <person name="Castoe T.A."/>
            <person name="Crawford N.G."/>
            <person name="Densmore L.D."/>
            <person name="Drew J.C."/>
            <person name="Edwards S.V."/>
            <person name="Faircloth B.C."/>
            <person name="Fujita M.K."/>
            <person name="Greenwold M.J."/>
            <person name="Hoffmann F.G."/>
            <person name="Howard J.M."/>
            <person name="Iguchi T."/>
            <person name="Janes D.E."/>
            <person name="Khan S.Y."/>
            <person name="Kohno S."/>
            <person name="de Koning A.J."/>
            <person name="Lance S.L."/>
            <person name="McCarthy F.M."/>
            <person name="McCormack J.E."/>
            <person name="Merchant M.E."/>
            <person name="Peterson D.G."/>
            <person name="Pollock D.D."/>
            <person name="Pourmand N."/>
            <person name="Raney B.J."/>
            <person name="Roessler K.A."/>
            <person name="Sanford J.R."/>
            <person name="Sawyer R.H."/>
            <person name="Schmidt C.J."/>
            <person name="Triplett E.W."/>
            <person name="Tuberville T.D."/>
            <person name="Venegas-Anaya M."/>
            <person name="Howard J.T."/>
            <person name="Jarvis E.D."/>
            <person name="Guillette L.J.Jr."/>
            <person name="Glenn T.C."/>
            <person name="Green R.E."/>
            <person name="Ray D.A."/>
        </authorList>
    </citation>
    <scope>NUCLEOTIDE SEQUENCE [LARGE SCALE GENOMIC DNA]</scope>
    <source>
        <strain evidence="9">KSC_2009_1</strain>
    </source>
</reference>
<feature type="transmembrane region" description="Helical" evidence="7">
    <location>
        <begin position="186"/>
        <end position="206"/>
    </location>
</feature>
<keyword evidence="6 7" id="KW-0472">Membrane</keyword>
<accession>A0A151MAM0</accession>
<keyword evidence="5 7" id="KW-1133">Transmembrane helix</keyword>
<keyword evidence="10" id="KW-1185">Reference proteome</keyword>
<dbReference type="PhylomeDB" id="A0A151MAM0"/>
<feature type="transmembrane region" description="Helical" evidence="7">
    <location>
        <begin position="155"/>
        <end position="179"/>
    </location>
</feature>
<feature type="transmembrane region" description="Helical" evidence="7">
    <location>
        <begin position="117"/>
        <end position="135"/>
    </location>
</feature>
<comment type="function">
    <text evidence="7">Potential subunit of the gamma-secretase complex, an endoprotease complex that catalyzes the intramembrane cleavage of integral proteins such as Notch receptors.</text>
</comment>
<dbReference type="GO" id="GO:0016485">
    <property type="term" value="P:protein processing"/>
    <property type="evidence" value="ECO:0007669"/>
    <property type="project" value="UniProtKB-UniRule"/>
</dbReference>
<sequence>MGAAVFFGCTFIAFGPAFALFLLTVAVDPLRVIILVAGAFFWLVSLLLASLIWFISVHLSDPEDSKLQYGLLVFGAAVSVLLQEAFRFAYFKLLKKADEGLAMISEDGRSPISLKQMAYVSGLSFGIISGVFSVINILADSIGPGIIGIHGDSPYYFITSAFLTMAVVFLHTFWGVIFFDACEKRRFWSLGLVVASHLITSGLTFLNPWYEASLVPIYIITVSMGIWAFFTAGGSLRTILLCLPCKDPPASSQAGDVPGSLGGRWKPSLQGKEEENSRVMVYSALQVPVED</sequence>
<feature type="transmembrane region" description="Helical" evidence="7">
    <location>
        <begin position="32"/>
        <end position="55"/>
    </location>
</feature>
<evidence type="ECO:0000313" key="9">
    <source>
        <dbReference type="EMBL" id="KYO21576.1"/>
    </source>
</evidence>
<dbReference type="GO" id="GO:0070765">
    <property type="term" value="C:gamma-secretase complex"/>
    <property type="evidence" value="ECO:0007669"/>
    <property type="project" value="UniProtKB-UniRule"/>
</dbReference>
<dbReference type="AlphaFoldDB" id="A0A151MAM0"/>
<evidence type="ECO:0000256" key="4">
    <source>
        <dbReference type="ARBA" id="ARBA00022976"/>
    </source>
</evidence>
<evidence type="ECO:0000256" key="8">
    <source>
        <dbReference type="SAM" id="MobiDB-lite"/>
    </source>
</evidence>
<feature type="transmembrane region" description="Helical" evidence="7">
    <location>
        <begin position="212"/>
        <end position="230"/>
    </location>
</feature>
<proteinExistence type="inferred from homology"/>
<protein>
    <recommendedName>
        <fullName evidence="7">Gamma-secretase subunit APH-1</fullName>
        <shortName evidence="7">APH-1</shortName>
    </recommendedName>
</protein>
<feature type="transmembrane region" description="Helical" evidence="7">
    <location>
        <begin position="67"/>
        <end position="86"/>
    </location>
</feature>
<dbReference type="Pfam" id="PF06105">
    <property type="entry name" value="Aph-1"/>
    <property type="match status" value="1"/>
</dbReference>
<organism evidence="9 10">
    <name type="scientific">Alligator mississippiensis</name>
    <name type="common">American alligator</name>
    <dbReference type="NCBI Taxonomy" id="8496"/>
    <lineage>
        <taxon>Eukaryota</taxon>
        <taxon>Metazoa</taxon>
        <taxon>Chordata</taxon>
        <taxon>Craniata</taxon>
        <taxon>Vertebrata</taxon>
        <taxon>Euteleostomi</taxon>
        <taxon>Archelosauria</taxon>
        <taxon>Archosauria</taxon>
        <taxon>Crocodylia</taxon>
        <taxon>Alligatoridae</taxon>
        <taxon>Alligatorinae</taxon>
        <taxon>Alligator</taxon>
    </lineage>
</organism>
<evidence type="ECO:0000256" key="7">
    <source>
        <dbReference type="RuleBase" id="RU369072"/>
    </source>
</evidence>
<evidence type="ECO:0000256" key="5">
    <source>
        <dbReference type="ARBA" id="ARBA00022989"/>
    </source>
</evidence>
<dbReference type="PANTHER" id="PTHR12889">
    <property type="entry name" value="GAMMA-SECRETASE SUBUNIT APH-1"/>
    <property type="match status" value="1"/>
</dbReference>
<comment type="subcellular location">
    <subcellularLocation>
        <location evidence="1 7">Membrane</location>
        <topology evidence="1 7">Multi-pass membrane protein</topology>
    </subcellularLocation>
</comment>
<dbReference type="OrthoDB" id="6507463at2759"/>
<evidence type="ECO:0000256" key="1">
    <source>
        <dbReference type="ARBA" id="ARBA00004141"/>
    </source>
</evidence>
<dbReference type="Proteomes" id="UP000050525">
    <property type="component" value="Unassembled WGS sequence"/>
</dbReference>
<dbReference type="GeneID" id="102571751"/>